<dbReference type="RefSeq" id="WP_132568115.1">
    <property type="nucleotide sequence ID" value="NZ_SMBH01000022.1"/>
</dbReference>
<accession>A0A4R3PY33</accession>
<dbReference type="InterPro" id="IPR011990">
    <property type="entry name" value="TPR-like_helical_dom_sf"/>
</dbReference>
<dbReference type="EMBL" id="SMBH01000022">
    <property type="protein sequence ID" value="TCU10024.1"/>
    <property type="molecule type" value="Genomic_DNA"/>
</dbReference>
<dbReference type="SUPFAM" id="SSF81901">
    <property type="entry name" value="HCP-like"/>
    <property type="match status" value="1"/>
</dbReference>
<dbReference type="Gene3D" id="1.25.40.10">
    <property type="entry name" value="Tetratricopeptide repeat domain"/>
    <property type="match status" value="1"/>
</dbReference>
<evidence type="ECO:0000313" key="2">
    <source>
        <dbReference type="Proteomes" id="UP000294576"/>
    </source>
</evidence>
<protein>
    <recommendedName>
        <fullName evidence="3">Tetratricopeptide repeat protein</fullName>
    </recommendedName>
</protein>
<evidence type="ECO:0008006" key="3">
    <source>
        <dbReference type="Google" id="ProtNLM"/>
    </source>
</evidence>
<dbReference type="Proteomes" id="UP000294576">
    <property type="component" value="Unassembled WGS sequence"/>
</dbReference>
<comment type="caution">
    <text evidence="1">The sequence shown here is derived from an EMBL/GenBank/DDBJ whole genome shotgun (WGS) entry which is preliminary data.</text>
</comment>
<proteinExistence type="predicted"/>
<name>A0A4R3PY33_RHISU</name>
<evidence type="ECO:0000313" key="1">
    <source>
        <dbReference type="EMBL" id="TCU10024.1"/>
    </source>
</evidence>
<gene>
    <name evidence="1" type="ORF">EV132_12215</name>
</gene>
<reference evidence="1 2" key="1">
    <citation type="submission" date="2019-03" db="EMBL/GenBank/DDBJ databases">
        <title>Genomic Encyclopedia of Type Strains, Phase IV (KMG-V): Genome sequencing to study the core and pangenomes of soil and plant-associated prokaryotes.</title>
        <authorList>
            <person name="Whitman W."/>
        </authorList>
    </citation>
    <scope>NUCLEOTIDE SEQUENCE [LARGE SCALE GENOMIC DNA]</scope>
    <source>
        <strain evidence="1 2">Hc14</strain>
    </source>
</reference>
<organism evidence="1 2">
    <name type="scientific">Rhizobium sullae</name>
    <name type="common">Rhizobium hedysari</name>
    <dbReference type="NCBI Taxonomy" id="50338"/>
    <lineage>
        <taxon>Bacteria</taxon>
        <taxon>Pseudomonadati</taxon>
        <taxon>Pseudomonadota</taxon>
        <taxon>Alphaproteobacteria</taxon>
        <taxon>Hyphomicrobiales</taxon>
        <taxon>Rhizobiaceae</taxon>
        <taxon>Rhizobium/Agrobacterium group</taxon>
        <taxon>Rhizobium</taxon>
    </lineage>
</organism>
<sequence length="97" mass="10947">MARYDFNHLERRATELVEAGEIADAIRIYLFMADGDQSLDAGYLAEKLGDCYEQLGDLHAAKYWYGRAVEENPEVRLNAKKALARLRNVGIDALVKS</sequence>
<dbReference type="AlphaFoldDB" id="A0A4R3PY33"/>